<dbReference type="OrthoDB" id="1899115at2759"/>
<feature type="compositionally biased region" description="Polar residues" evidence="1">
    <location>
        <begin position="323"/>
        <end position="340"/>
    </location>
</feature>
<evidence type="ECO:0000256" key="1">
    <source>
        <dbReference type="SAM" id="MobiDB-lite"/>
    </source>
</evidence>
<dbReference type="PANTHER" id="PTHR33052">
    <property type="entry name" value="DUF4228 DOMAIN PROTEIN-RELATED"/>
    <property type="match status" value="1"/>
</dbReference>
<feature type="region of interest" description="Disordered" evidence="1">
    <location>
        <begin position="352"/>
        <end position="390"/>
    </location>
</feature>
<gene>
    <name evidence="2" type="ORF">HU200_053531</name>
</gene>
<dbReference type="Pfam" id="PF14009">
    <property type="entry name" value="PADRE"/>
    <property type="match status" value="1"/>
</dbReference>
<feature type="compositionally biased region" description="Basic and acidic residues" evidence="1">
    <location>
        <begin position="308"/>
        <end position="322"/>
    </location>
</feature>
<sequence length="532" mass="57036">MRIPNTTVVPGLRFSLLCSGGSMLRHACARPSLPDAAPCSGVPMLVVPFMGPNDPASPLVVLPYDKAPLNPSADTEPIPSLASKKTVVCAANAFYLGHPAPVLAIEDHLVGGATYLILSVERVTQGNDALTAASLAALSYDRVAAGAGAPKSRFEYVKGDDGRTVIKATPEFRAIASLSKYRKEGEGDTGGEAECAGVLCSTPELRKHYEQLVGAARGHAWSPRLGTIKESKARMQSHRYLSAPLASRQIWRCSGHAPPLSRVQPQLSDAARQVSSAVPLAAQASSALPCRSSRREEAAMARGGGRPEQGEAKERGEKEQPKKNLQVQSQIPNSNRNPSANQIKAAAQIGAPRLPRRREQHGPPSSCSPWTGRKGGGWRRRRPSQAGGGHLLLQGELGKELEATELEEACMADLRRPHLLLHGELEREHGRAAEGARRRSRDGDAGRGCLLLRLTPARAAASAAATSSLTRAVARLAVAPLLPTPRHHLLYWDKAEATRPEMVAAPAESRTPFVELREEAEACHRETRDWAD</sequence>
<keyword evidence="3" id="KW-1185">Reference proteome</keyword>
<dbReference type="Proteomes" id="UP000636709">
    <property type="component" value="Unassembled WGS sequence"/>
</dbReference>
<feature type="region of interest" description="Disordered" evidence="1">
    <location>
        <begin position="282"/>
        <end position="340"/>
    </location>
</feature>
<proteinExistence type="predicted"/>
<organism evidence="2 3">
    <name type="scientific">Digitaria exilis</name>
    <dbReference type="NCBI Taxonomy" id="1010633"/>
    <lineage>
        <taxon>Eukaryota</taxon>
        <taxon>Viridiplantae</taxon>
        <taxon>Streptophyta</taxon>
        <taxon>Embryophyta</taxon>
        <taxon>Tracheophyta</taxon>
        <taxon>Spermatophyta</taxon>
        <taxon>Magnoliopsida</taxon>
        <taxon>Liliopsida</taxon>
        <taxon>Poales</taxon>
        <taxon>Poaceae</taxon>
        <taxon>PACMAD clade</taxon>
        <taxon>Panicoideae</taxon>
        <taxon>Panicodae</taxon>
        <taxon>Paniceae</taxon>
        <taxon>Anthephorinae</taxon>
        <taxon>Digitaria</taxon>
    </lineage>
</organism>
<reference evidence="2" key="1">
    <citation type="submission" date="2020-07" db="EMBL/GenBank/DDBJ databases">
        <title>Genome sequence and genetic diversity analysis of an under-domesticated orphan crop, white fonio (Digitaria exilis).</title>
        <authorList>
            <person name="Bennetzen J.L."/>
            <person name="Chen S."/>
            <person name="Ma X."/>
            <person name="Wang X."/>
            <person name="Yssel A.E.J."/>
            <person name="Chaluvadi S.R."/>
            <person name="Johnson M."/>
            <person name="Gangashetty P."/>
            <person name="Hamidou F."/>
            <person name="Sanogo M.D."/>
            <person name="Zwaenepoel A."/>
            <person name="Wallace J."/>
            <person name="Van De Peer Y."/>
            <person name="Van Deynze A."/>
        </authorList>
    </citation>
    <scope>NUCLEOTIDE SEQUENCE</scope>
    <source>
        <tissue evidence="2">Leaves</tissue>
    </source>
</reference>
<protein>
    <submittedName>
        <fullName evidence="2">Uncharacterized protein</fullName>
    </submittedName>
</protein>
<comment type="caution">
    <text evidence="2">The sequence shown here is derived from an EMBL/GenBank/DDBJ whole genome shotgun (WGS) entry which is preliminary data.</text>
</comment>
<dbReference type="EMBL" id="JACEFO010002306">
    <property type="protein sequence ID" value="KAF8666423.1"/>
    <property type="molecule type" value="Genomic_DNA"/>
</dbReference>
<dbReference type="AlphaFoldDB" id="A0A835E4X2"/>
<dbReference type="InterPro" id="IPR025322">
    <property type="entry name" value="PADRE_dom"/>
</dbReference>
<name>A0A835E4X2_9POAL</name>
<evidence type="ECO:0000313" key="2">
    <source>
        <dbReference type="EMBL" id="KAF8666423.1"/>
    </source>
</evidence>
<accession>A0A835E4X2</accession>
<evidence type="ECO:0000313" key="3">
    <source>
        <dbReference type="Proteomes" id="UP000636709"/>
    </source>
</evidence>